<evidence type="ECO:0000313" key="2">
    <source>
        <dbReference type="EMBL" id="OUS39863.1"/>
    </source>
</evidence>
<name>A0A1Y5HVR6_OLEAN</name>
<evidence type="ECO:0008006" key="4">
    <source>
        <dbReference type="Google" id="ProtNLM"/>
    </source>
</evidence>
<organism evidence="2 3">
    <name type="scientific">Oleispira antarctica</name>
    <dbReference type="NCBI Taxonomy" id="188908"/>
    <lineage>
        <taxon>Bacteria</taxon>
        <taxon>Pseudomonadati</taxon>
        <taxon>Pseudomonadota</taxon>
        <taxon>Gammaproteobacteria</taxon>
        <taxon>Oceanospirillales</taxon>
        <taxon>Oceanospirillaceae</taxon>
        <taxon>Oleispira</taxon>
    </lineage>
</organism>
<dbReference type="PANTHER" id="PTHR30037:SF4">
    <property type="entry name" value="DNA-3-METHYLADENINE GLYCOSYLASE I"/>
    <property type="match status" value="1"/>
</dbReference>
<dbReference type="AlphaFoldDB" id="A0A1Y5HVR6"/>
<sequence length="86" mass="9636">MKKSGIKLADFVWGFVDNKVVINRYSDMSQIPAQTEQSLAMSKALKKLGFKFIGPTICYAFMQSMGLVNDHLTNCPQHPDNAARNK</sequence>
<proteinExistence type="predicted"/>
<dbReference type="EMBL" id="MABE01000514">
    <property type="protein sequence ID" value="OUS39863.1"/>
    <property type="molecule type" value="Genomic_DNA"/>
</dbReference>
<keyword evidence="1" id="KW-0479">Metal-binding</keyword>
<dbReference type="Pfam" id="PF03352">
    <property type="entry name" value="Adenine_glyco"/>
    <property type="match status" value="1"/>
</dbReference>
<dbReference type="Proteomes" id="UP000227088">
    <property type="component" value="Unassembled WGS sequence"/>
</dbReference>
<dbReference type="GO" id="GO:0046872">
    <property type="term" value="F:metal ion binding"/>
    <property type="evidence" value="ECO:0007669"/>
    <property type="project" value="UniProtKB-KW"/>
</dbReference>
<reference evidence="3" key="1">
    <citation type="journal article" date="2017" name="Proc. Natl. Acad. Sci. U.S.A.">
        <title>Simulation of Deepwater Horizon oil plume reveals substrate specialization within a complex community of hydrocarbon degraders.</title>
        <authorList>
            <person name="Hu P."/>
            <person name="Dubinsky E.A."/>
            <person name="Probst A.J."/>
            <person name="Wang J."/>
            <person name="Sieber C.M.K."/>
            <person name="Tom L.M."/>
            <person name="Gardinali P."/>
            <person name="Banfield J.F."/>
            <person name="Atlas R.M."/>
            <person name="Andersen G.L."/>
        </authorList>
    </citation>
    <scope>NUCLEOTIDE SEQUENCE [LARGE SCALE GENOMIC DNA]</scope>
</reference>
<feature type="binding site" evidence="1">
    <location>
        <position position="71"/>
    </location>
    <ligand>
        <name>Zn(2+)</name>
        <dbReference type="ChEBI" id="CHEBI:29105"/>
    </ligand>
</feature>
<dbReference type="InterPro" id="IPR052891">
    <property type="entry name" value="DNA-3mA_glycosylase"/>
</dbReference>
<evidence type="ECO:0000313" key="3">
    <source>
        <dbReference type="Proteomes" id="UP000227088"/>
    </source>
</evidence>
<feature type="binding site" evidence="1">
    <location>
        <position position="75"/>
    </location>
    <ligand>
        <name>Zn(2+)</name>
        <dbReference type="ChEBI" id="CHEBI:29105"/>
    </ligand>
</feature>
<dbReference type="Gene3D" id="1.10.340.30">
    <property type="entry name" value="Hypothetical protein, domain 2"/>
    <property type="match status" value="1"/>
</dbReference>
<dbReference type="InterPro" id="IPR005019">
    <property type="entry name" value="Adenine_glyco"/>
</dbReference>
<protein>
    <recommendedName>
        <fullName evidence="4">DNA-3-methyladenine glycosylase I</fullName>
    </recommendedName>
</protein>
<gene>
    <name evidence="2" type="ORF">A9R00_08970</name>
</gene>
<dbReference type="InterPro" id="IPR011257">
    <property type="entry name" value="DNA_glycosylase"/>
</dbReference>
<keyword evidence="1" id="KW-0862">Zinc</keyword>
<comment type="caution">
    <text evidence="2">The sequence shown here is derived from an EMBL/GenBank/DDBJ whole genome shotgun (WGS) entry which is preliminary data.</text>
</comment>
<dbReference type="GO" id="GO:0008725">
    <property type="term" value="F:DNA-3-methyladenine glycosylase activity"/>
    <property type="evidence" value="ECO:0007669"/>
    <property type="project" value="InterPro"/>
</dbReference>
<accession>A0A1Y5HVR6</accession>
<dbReference type="SUPFAM" id="SSF48150">
    <property type="entry name" value="DNA-glycosylase"/>
    <property type="match status" value="1"/>
</dbReference>
<dbReference type="PANTHER" id="PTHR30037">
    <property type="entry name" value="DNA-3-METHYLADENINE GLYCOSYLASE 1"/>
    <property type="match status" value="1"/>
</dbReference>
<dbReference type="GO" id="GO:0006284">
    <property type="term" value="P:base-excision repair"/>
    <property type="evidence" value="ECO:0007669"/>
    <property type="project" value="InterPro"/>
</dbReference>
<evidence type="ECO:0000256" key="1">
    <source>
        <dbReference type="PIRSR" id="PIRSR605019-1"/>
    </source>
</evidence>